<dbReference type="Proteomes" id="UP001152795">
    <property type="component" value="Unassembled WGS sequence"/>
</dbReference>
<reference evidence="2" key="1">
    <citation type="submission" date="2020-04" db="EMBL/GenBank/DDBJ databases">
        <authorList>
            <person name="Alioto T."/>
            <person name="Alioto T."/>
            <person name="Gomez Garrido J."/>
        </authorList>
    </citation>
    <scope>NUCLEOTIDE SEQUENCE</scope>
    <source>
        <strain evidence="2">A484AB</strain>
    </source>
</reference>
<organism evidence="2 3">
    <name type="scientific">Paramuricea clavata</name>
    <name type="common">Red gorgonian</name>
    <name type="synonym">Violescent sea-whip</name>
    <dbReference type="NCBI Taxonomy" id="317549"/>
    <lineage>
        <taxon>Eukaryota</taxon>
        <taxon>Metazoa</taxon>
        <taxon>Cnidaria</taxon>
        <taxon>Anthozoa</taxon>
        <taxon>Octocorallia</taxon>
        <taxon>Malacalcyonacea</taxon>
        <taxon>Plexauridae</taxon>
        <taxon>Paramuricea</taxon>
    </lineage>
</organism>
<protein>
    <recommendedName>
        <fullName evidence="1">Reverse transcriptase domain-containing protein</fullName>
    </recommendedName>
</protein>
<dbReference type="OrthoDB" id="5949662at2759"/>
<proteinExistence type="predicted"/>
<dbReference type="Pfam" id="PF00078">
    <property type="entry name" value="RVT_1"/>
    <property type="match status" value="1"/>
</dbReference>
<evidence type="ECO:0000259" key="1">
    <source>
        <dbReference type="Pfam" id="PF00078"/>
    </source>
</evidence>
<gene>
    <name evidence="2" type="ORF">PACLA_8A045910</name>
</gene>
<dbReference type="PANTHER" id="PTHR33332">
    <property type="entry name" value="REVERSE TRANSCRIPTASE DOMAIN-CONTAINING PROTEIN"/>
    <property type="match status" value="1"/>
</dbReference>
<feature type="domain" description="Reverse transcriptase" evidence="1">
    <location>
        <begin position="32"/>
        <end position="167"/>
    </location>
</feature>
<name>A0A7D9EEZ1_PARCT</name>
<evidence type="ECO:0000313" key="3">
    <source>
        <dbReference type="Proteomes" id="UP001152795"/>
    </source>
</evidence>
<keyword evidence="3" id="KW-1185">Reference proteome</keyword>
<dbReference type="EMBL" id="CACRXK020006226">
    <property type="protein sequence ID" value="CAB4008778.1"/>
    <property type="molecule type" value="Genomic_DNA"/>
</dbReference>
<dbReference type="AlphaFoldDB" id="A0A7D9EEZ1"/>
<sequence>MPAKGTSATTDALLYMMQTIHEALDGGEAGARIFFADFSKGFDLIDHSILIQELYKLQGGIPRGTKLGVVLFMVMTNSLLANWHLRTKFVDDTSAHEIIPRNSISLLNFAVSDIHEFANEHNMKLNPKKCKEMLINFLHNPNFLLRPIQIGNNIIERVTTYKSLGVILSSDLKWNPHISRIES</sequence>
<comment type="caution">
    <text evidence="2">The sequence shown here is derived from an EMBL/GenBank/DDBJ whole genome shotgun (WGS) entry which is preliminary data.</text>
</comment>
<dbReference type="InterPro" id="IPR000477">
    <property type="entry name" value="RT_dom"/>
</dbReference>
<accession>A0A7D9EEZ1</accession>
<evidence type="ECO:0000313" key="2">
    <source>
        <dbReference type="EMBL" id="CAB4008778.1"/>
    </source>
</evidence>